<dbReference type="Proteomes" id="UP001523550">
    <property type="component" value="Unassembled WGS sequence"/>
</dbReference>
<dbReference type="PRINTS" id="PR00034">
    <property type="entry name" value="HTHCRP"/>
</dbReference>
<dbReference type="Pfam" id="PF00027">
    <property type="entry name" value="cNMP_binding"/>
    <property type="match status" value="1"/>
</dbReference>
<dbReference type="InterPro" id="IPR012318">
    <property type="entry name" value="HTH_CRP"/>
</dbReference>
<dbReference type="InterPro" id="IPR014710">
    <property type="entry name" value="RmlC-like_jellyroll"/>
</dbReference>
<gene>
    <name evidence="6" type="ORF">J2T60_001253</name>
</gene>
<evidence type="ECO:0000259" key="4">
    <source>
        <dbReference type="PROSITE" id="PS50042"/>
    </source>
</evidence>
<dbReference type="SMART" id="SM00100">
    <property type="entry name" value="cNMP"/>
    <property type="match status" value="1"/>
</dbReference>
<dbReference type="Pfam" id="PF13545">
    <property type="entry name" value="HTH_Crp_2"/>
    <property type="match status" value="1"/>
</dbReference>
<evidence type="ECO:0000313" key="6">
    <source>
        <dbReference type="EMBL" id="MCP1727288.1"/>
    </source>
</evidence>
<dbReference type="RefSeq" id="WP_253446959.1">
    <property type="nucleotide sequence ID" value="NZ_JALJYF010000001.1"/>
</dbReference>
<dbReference type="PANTHER" id="PTHR24567:SF74">
    <property type="entry name" value="HTH-TYPE TRANSCRIPTIONAL REGULATOR ARCR"/>
    <property type="match status" value="1"/>
</dbReference>
<dbReference type="PROSITE" id="PS51063">
    <property type="entry name" value="HTH_CRP_2"/>
    <property type="match status" value="1"/>
</dbReference>
<sequence length="229" mass="25972">MNKKPDSKNVDEHPVFSALPQAQRERILSRSEVISIGRGETLFHEGDPARRIYRCESGQLKLYRLAPNGNEKIIALIQPGSTFAEATMFMEERNYPVNCEALKASRLVSYDADDCVEMLRQDTDSCFQLMAMFSRRLRQRLSDIEALSLQNATLRVANYLLQLRQQQDGADTLDLPTSKKHIAGLLALQPETLSRVFAQLQESGVIQVEARRVTILDPDRFQNIAYGLD</sequence>
<keyword evidence="2" id="KW-0238">DNA-binding</keyword>
<protein>
    <submittedName>
        <fullName evidence="6">CRP-like cAMP-binding protein</fullName>
    </submittedName>
</protein>
<evidence type="ECO:0000313" key="7">
    <source>
        <dbReference type="Proteomes" id="UP001523550"/>
    </source>
</evidence>
<keyword evidence="1" id="KW-0805">Transcription regulation</keyword>
<dbReference type="PROSITE" id="PS50042">
    <property type="entry name" value="CNMP_BINDING_3"/>
    <property type="match status" value="1"/>
</dbReference>
<feature type="domain" description="HTH crp-type" evidence="5">
    <location>
        <begin position="150"/>
        <end position="219"/>
    </location>
</feature>
<evidence type="ECO:0000256" key="1">
    <source>
        <dbReference type="ARBA" id="ARBA00023015"/>
    </source>
</evidence>
<dbReference type="Gene3D" id="1.10.10.10">
    <property type="entry name" value="Winged helix-like DNA-binding domain superfamily/Winged helix DNA-binding domain"/>
    <property type="match status" value="1"/>
</dbReference>
<comment type="caution">
    <text evidence="6">The sequence shown here is derived from an EMBL/GenBank/DDBJ whole genome shotgun (WGS) entry which is preliminary data.</text>
</comment>
<name>A0ABT1G7K5_9GAMM</name>
<dbReference type="Gene3D" id="2.60.120.10">
    <property type="entry name" value="Jelly Rolls"/>
    <property type="match status" value="1"/>
</dbReference>
<accession>A0ABT1G7K5</accession>
<evidence type="ECO:0000259" key="5">
    <source>
        <dbReference type="PROSITE" id="PS51063"/>
    </source>
</evidence>
<dbReference type="EMBL" id="JALJYF010000001">
    <property type="protein sequence ID" value="MCP1727288.1"/>
    <property type="molecule type" value="Genomic_DNA"/>
</dbReference>
<dbReference type="SUPFAM" id="SSF51206">
    <property type="entry name" value="cAMP-binding domain-like"/>
    <property type="match status" value="1"/>
</dbReference>
<dbReference type="PANTHER" id="PTHR24567">
    <property type="entry name" value="CRP FAMILY TRANSCRIPTIONAL REGULATORY PROTEIN"/>
    <property type="match status" value="1"/>
</dbReference>
<dbReference type="SUPFAM" id="SSF46785">
    <property type="entry name" value="Winged helix' DNA-binding domain"/>
    <property type="match status" value="1"/>
</dbReference>
<proteinExistence type="predicted"/>
<dbReference type="InterPro" id="IPR018490">
    <property type="entry name" value="cNMP-bd_dom_sf"/>
</dbReference>
<dbReference type="InterPro" id="IPR050397">
    <property type="entry name" value="Env_Response_Regulators"/>
</dbReference>
<keyword evidence="7" id="KW-1185">Reference proteome</keyword>
<reference evidence="6 7" key="1">
    <citation type="submission" date="2022-03" db="EMBL/GenBank/DDBJ databases">
        <title>Genomic Encyclopedia of Type Strains, Phase III (KMG-III): the genomes of soil and plant-associated and newly described type strains.</title>
        <authorList>
            <person name="Whitman W."/>
        </authorList>
    </citation>
    <scope>NUCLEOTIDE SEQUENCE [LARGE SCALE GENOMIC DNA]</scope>
    <source>
        <strain evidence="6 7">BSker1</strain>
    </source>
</reference>
<dbReference type="InterPro" id="IPR036388">
    <property type="entry name" value="WH-like_DNA-bd_sf"/>
</dbReference>
<keyword evidence="3" id="KW-0804">Transcription</keyword>
<dbReference type="CDD" id="cd00038">
    <property type="entry name" value="CAP_ED"/>
    <property type="match status" value="1"/>
</dbReference>
<dbReference type="SMART" id="SM00419">
    <property type="entry name" value="HTH_CRP"/>
    <property type="match status" value="1"/>
</dbReference>
<dbReference type="InterPro" id="IPR000595">
    <property type="entry name" value="cNMP-bd_dom"/>
</dbReference>
<feature type="domain" description="Cyclic nucleotide-binding" evidence="4">
    <location>
        <begin position="15"/>
        <end position="136"/>
    </location>
</feature>
<evidence type="ECO:0000256" key="3">
    <source>
        <dbReference type="ARBA" id="ARBA00023163"/>
    </source>
</evidence>
<evidence type="ECO:0000256" key="2">
    <source>
        <dbReference type="ARBA" id="ARBA00023125"/>
    </source>
</evidence>
<dbReference type="InterPro" id="IPR036390">
    <property type="entry name" value="WH_DNA-bd_sf"/>
</dbReference>
<organism evidence="6 7">
    <name type="scientific">Natronospira proteinivora</name>
    <dbReference type="NCBI Taxonomy" id="1807133"/>
    <lineage>
        <taxon>Bacteria</taxon>
        <taxon>Pseudomonadati</taxon>
        <taxon>Pseudomonadota</taxon>
        <taxon>Gammaproteobacteria</taxon>
        <taxon>Natronospirales</taxon>
        <taxon>Natronospiraceae</taxon>
        <taxon>Natronospira</taxon>
    </lineage>
</organism>